<accession>A0A450X4V9</accession>
<dbReference type="SUPFAM" id="SSF52540">
    <property type="entry name" value="P-loop containing nucleoside triphosphate hydrolases"/>
    <property type="match status" value="1"/>
</dbReference>
<dbReference type="InterPro" id="IPR029035">
    <property type="entry name" value="DHS-like_NAD/FAD-binding_dom"/>
</dbReference>
<dbReference type="AlphaFoldDB" id="A0A450X4V9"/>
<dbReference type="SUPFAM" id="SSF52467">
    <property type="entry name" value="DHS-like NAD/FAD-binding domain"/>
    <property type="match status" value="1"/>
</dbReference>
<reference evidence="1" key="1">
    <citation type="submission" date="2019-02" db="EMBL/GenBank/DDBJ databases">
        <authorList>
            <person name="Gruber-Vodicka R. H."/>
            <person name="Seah K. B. B."/>
        </authorList>
    </citation>
    <scope>NUCLEOTIDE SEQUENCE</scope>
    <source>
        <strain evidence="1">BECK_BZ197</strain>
    </source>
</reference>
<dbReference type="Pfam" id="PF13289">
    <property type="entry name" value="SIR2_2"/>
    <property type="match status" value="1"/>
</dbReference>
<dbReference type="EMBL" id="CAADFO010000007">
    <property type="protein sequence ID" value="VFK24261.1"/>
    <property type="molecule type" value="Genomic_DNA"/>
</dbReference>
<name>A0A450X4V9_9GAMM</name>
<protein>
    <submittedName>
        <fullName evidence="1">SIR2-like domain-containing protein</fullName>
    </submittedName>
</protein>
<organism evidence="1">
    <name type="scientific">Candidatus Kentrum sp. MB</name>
    <dbReference type="NCBI Taxonomy" id="2138164"/>
    <lineage>
        <taxon>Bacteria</taxon>
        <taxon>Pseudomonadati</taxon>
        <taxon>Pseudomonadota</taxon>
        <taxon>Gammaproteobacteria</taxon>
        <taxon>Candidatus Kentrum</taxon>
    </lineage>
</organism>
<gene>
    <name evidence="1" type="ORF">BECKMB1821G_GA0114241_100779</name>
</gene>
<sequence>MNPVIETNKTAFFAALRATFDSCAPFTVLLGAGASLEGRTNSKPFPSYDDLQRQIVADVLGIDGSGFSSDKLREQFEEALRILRSGRNSLQNTLKKYIDGTPGLAHAYLACLAYALRENKLLLRILTTNFDNLFGEAAGEVFRNGVHIRTLSDMSRGSEKQTKRDFGILDNLIHQDQMVILHMFGDLSFSHPIFFPTICLTEEFSTVAIDEVKKYFAAPLLVIGYSFIDPALQNLLADSQQCGDPVFVIDPDDKWKKNFPTTRDAYHFKGTFRQFMLEVISRISGLTDRQVEEKQISELMNRFPFGIRIQDMEALLSLCAKISAPAISRTKYRVFGGTKSNEKTQEEKQQQILIEREETAPDLERFMSDESARVLLTVGNSGAGKTTLAWQIATRENENIIPVLFDARSFNGTKKFMEVLGDGFGFTNDTRGGFLDVVDNLLNKNGRKILLIVDGINEAGQNVTDDILNGILQIANYLPNTIRVLVTIREISWEFIVKEETKAQSDLLYQRCAYFLGNFSKGETAKAYAQYRKVYDLKSSFENIRPEIQEKLYNPLMLRIIAEVYQGIGIPEYVPATNVFKDYTNKKKDLIKPRDYRFLFELVNSKVDYLMGNSRNSDFNDRFDEFEFPNTDSNGVGRSFLALAEEGILSRSDDDGSLLGHTYRFVYDRYFEYLLGQCWKNKVVGEPTITLDKAVRSASNSVIAAQAMISALVSHNLENPKKSIFDLSDSERLQSAIFSDNDTLARVARQAFRQLIHDSKINFLGFLPSGRFSAEKIETIIELAGDSPKATNFLIDGLFTSYPSTEDRDWLRELAVRKLGALCTEPSIYDTVCNALVRRVSEASVFDDEFVRGLMFFSAVVFKINQESPFEDLSTLWRGILVNRHEPRDALLSIITQSFTSISGELGPKFIATMFEHPTFGEYRRGVPDDVRDLALMLAAMLIHSDRELRDEDIEIIAFFGSRTRSWSEFRARKPNPAPYAYPIEYRIAQWVLLLHGLRDFSSFRATLDRLSSGHLVQLIDYALNAMKFFLQNFCANDPERISIGLGDMERWVEKAKNSFRDQMMAPLSEDDQMSSTFNMLSQTARIHVLAAPNKPIDFLIEHIMSTSEDERKLGLLSARHLLNEHPLEVSLTLQCLKDESDETLIRWRNIILREMFAKYRRQAEEFLVRNKLGNEHEKFITAPVPASSERIRSYFADDFYRQIFLDDSRRHRATEYYMKAIQAEDYESFVRDLVRYLFSTVLEG</sequence>
<dbReference type="InterPro" id="IPR027417">
    <property type="entry name" value="P-loop_NTPase"/>
</dbReference>
<evidence type="ECO:0000313" key="1">
    <source>
        <dbReference type="EMBL" id="VFK24261.1"/>
    </source>
</evidence>
<dbReference type="Gene3D" id="3.40.50.300">
    <property type="entry name" value="P-loop containing nucleotide triphosphate hydrolases"/>
    <property type="match status" value="1"/>
</dbReference>
<proteinExistence type="predicted"/>